<feature type="region of interest" description="Disordered" evidence="1">
    <location>
        <begin position="1"/>
        <end position="25"/>
    </location>
</feature>
<accession>A0A426XUS4</accession>
<organism evidence="2 3">
    <name type="scientific">Ensete ventricosum</name>
    <name type="common">Abyssinian banana</name>
    <name type="synonym">Musa ensete</name>
    <dbReference type="NCBI Taxonomy" id="4639"/>
    <lineage>
        <taxon>Eukaryota</taxon>
        <taxon>Viridiplantae</taxon>
        <taxon>Streptophyta</taxon>
        <taxon>Embryophyta</taxon>
        <taxon>Tracheophyta</taxon>
        <taxon>Spermatophyta</taxon>
        <taxon>Magnoliopsida</taxon>
        <taxon>Liliopsida</taxon>
        <taxon>Zingiberales</taxon>
        <taxon>Musaceae</taxon>
        <taxon>Ensete</taxon>
    </lineage>
</organism>
<dbReference type="EMBL" id="AMZH03017288">
    <property type="protein sequence ID" value="RRT43230.1"/>
    <property type="molecule type" value="Genomic_DNA"/>
</dbReference>
<reference evidence="2 3" key="1">
    <citation type="journal article" date="2014" name="Agronomy (Basel)">
        <title>A Draft Genome Sequence for Ensete ventricosum, the Drought-Tolerant Tree Against Hunger.</title>
        <authorList>
            <person name="Harrison J."/>
            <person name="Moore K.A."/>
            <person name="Paszkiewicz K."/>
            <person name="Jones T."/>
            <person name="Grant M."/>
            <person name="Ambacheew D."/>
            <person name="Muzemil S."/>
            <person name="Studholme D.J."/>
        </authorList>
    </citation>
    <scope>NUCLEOTIDE SEQUENCE [LARGE SCALE GENOMIC DNA]</scope>
</reference>
<feature type="compositionally biased region" description="Basic residues" evidence="1">
    <location>
        <begin position="94"/>
        <end position="109"/>
    </location>
</feature>
<evidence type="ECO:0000313" key="3">
    <source>
        <dbReference type="Proteomes" id="UP000287651"/>
    </source>
</evidence>
<name>A0A426XUS4_ENSVE</name>
<dbReference type="AlphaFoldDB" id="A0A426XUS4"/>
<dbReference type="Proteomes" id="UP000287651">
    <property type="component" value="Unassembled WGS sequence"/>
</dbReference>
<comment type="caution">
    <text evidence="2">The sequence shown here is derived from an EMBL/GenBank/DDBJ whole genome shotgun (WGS) entry which is preliminary data.</text>
</comment>
<evidence type="ECO:0000256" key="1">
    <source>
        <dbReference type="SAM" id="MobiDB-lite"/>
    </source>
</evidence>
<gene>
    <name evidence="2" type="ORF">B296_00029887</name>
</gene>
<evidence type="ECO:0000313" key="2">
    <source>
        <dbReference type="EMBL" id="RRT43230.1"/>
    </source>
</evidence>
<sequence>MGIPQRRHQPSPSGTAQGGRGPPVVPHPLLAFGQYIELRRDPKAHRALLHASILEPPVTRIFLFILHSILVAMKPPRVRPRMRNESSSPTATRRPNKVHVSTRRGRLRPPRAIIDGR</sequence>
<feature type="region of interest" description="Disordered" evidence="1">
    <location>
        <begin position="78"/>
        <end position="117"/>
    </location>
</feature>
<proteinExistence type="predicted"/>
<protein>
    <submittedName>
        <fullName evidence="2">Uncharacterized protein</fullName>
    </submittedName>
</protein>